<evidence type="ECO:0000313" key="3">
    <source>
        <dbReference type="EMBL" id="SVB04579.1"/>
    </source>
</evidence>
<reference evidence="3" key="1">
    <citation type="submission" date="2018-05" db="EMBL/GenBank/DDBJ databases">
        <authorList>
            <person name="Lanie J.A."/>
            <person name="Ng W.-L."/>
            <person name="Kazmierczak K.M."/>
            <person name="Andrzejewski T.M."/>
            <person name="Davidsen T.M."/>
            <person name="Wayne K.J."/>
            <person name="Tettelin H."/>
            <person name="Glass J.I."/>
            <person name="Rusch D."/>
            <person name="Podicherti R."/>
            <person name="Tsui H.-C.T."/>
            <person name="Winkler M.E."/>
        </authorList>
    </citation>
    <scope>NUCLEOTIDE SEQUENCE</scope>
</reference>
<gene>
    <name evidence="3" type="ORF">METZ01_LOCUS157433</name>
</gene>
<accession>A0A382AT13</accession>
<keyword evidence="1" id="KW-1133">Transmembrane helix</keyword>
<feature type="domain" description="EamA" evidence="2">
    <location>
        <begin position="73"/>
        <end position="207"/>
    </location>
</feature>
<name>A0A382AT13_9ZZZZ</name>
<dbReference type="GO" id="GO:0016020">
    <property type="term" value="C:membrane"/>
    <property type="evidence" value="ECO:0007669"/>
    <property type="project" value="InterPro"/>
</dbReference>
<feature type="transmembrane region" description="Helical" evidence="1">
    <location>
        <begin position="97"/>
        <end position="119"/>
    </location>
</feature>
<dbReference type="EMBL" id="UINC01026687">
    <property type="protein sequence ID" value="SVB04579.1"/>
    <property type="molecule type" value="Genomic_DNA"/>
</dbReference>
<protein>
    <recommendedName>
        <fullName evidence="2">EamA domain-containing protein</fullName>
    </recommendedName>
</protein>
<keyword evidence="1" id="KW-0812">Transmembrane</keyword>
<dbReference type="Pfam" id="PF00892">
    <property type="entry name" value="EamA"/>
    <property type="match status" value="1"/>
</dbReference>
<sequence length="211" mass="23258">GIVFYVISIKHNPIGIVFTLCAASTILMTLVIDFLINNVQYNAFLIIGAVVLITSIFIINFESFKNYKEKNTLGIFGGVIAGSIWGIAVILNDRALLEAHILTASITRAVVSIIFLFILSELFKQRIEILTEKKEILKMVIAGSLITLSSLIWLTSLNVTTGSITSIFGNTAPIFAIIIGFIFLKEKIYRSQILGIFLAIIGVLMVILFKN</sequence>
<feature type="transmembrane region" description="Helical" evidence="1">
    <location>
        <begin position="73"/>
        <end position="91"/>
    </location>
</feature>
<dbReference type="AlphaFoldDB" id="A0A382AT13"/>
<feature type="non-terminal residue" evidence="3">
    <location>
        <position position="1"/>
    </location>
</feature>
<evidence type="ECO:0000256" key="1">
    <source>
        <dbReference type="SAM" id="Phobius"/>
    </source>
</evidence>
<feature type="transmembrane region" description="Helical" evidence="1">
    <location>
        <begin position="42"/>
        <end position="61"/>
    </location>
</feature>
<dbReference type="InterPro" id="IPR037185">
    <property type="entry name" value="EmrE-like"/>
</dbReference>
<feature type="transmembrane region" description="Helical" evidence="1">
    <location>
        <begin position="139"/>
        <end position="157"/>
    </location>
</feature>
<dbReference type="Gene3D" id="1.10.3730.20">
    <property type="match status" value="1"/>
</dbReference>
<organism evidence="3">
    <name type="scientific">marine metagenome</name>
    <dbReference type="NCBI Taxonomy" id="408172"/>
    <lineage>
        <taxon>unclassified sequences</taxon>
        <taxon>metagenomes</taxon>
        <taxon>ecological metagenomes</taxon>
    </lineage>
</organism>
<keyword evidence="1" id="KW-0472">Membrane</keyword>
<dbReference type="PANTHER" id="PTHR22911">
    <property type="entry name" value="ACYL-MALONYL CONDENSING ENZYME-RELATED"/>
    <property type="match status" value="1"/>
</dbReference>
<feature type="transmembrane region" description="Helical" evidence="1">
    <location>
        <begin position="191"/>
        <end position="209"/>
    </location>
</feature>
<feature type="transmembrane region" description="Helical" evidence="1">
    <location>
        <begin position="14"/>
        <end position="36"/>
    </location>
</feature>
<evidence type="ECO:0000259" key="2">
    <source>
        <dbReference type="Pfam" id="PF00892"/>
    </source>
</evidence>
<dbReference type="SUPFAM" id="SSF103481">
    <property type="entry name" value="Multidrug resistance efflux transporter EmrE"/>
    <property type="match status" value="2"/>
</dbReference>
<feature type="transmembrane region" description="Helical" evidence="1">
    <location>
        <begin position="163"/>
        <end position="184"/>
    </location>
</feature>
<proteinExistence type="predicted"/>
<dbReference type="InterPro" id="IPR000620">
    <property type="entry name" value="EamA_dom"/>
</dbReference>